<comment type="caution">
    <text evidence="2">Lacks conserved residue(s) required for the propagation of feature annotation.</text>
</comment>
<proteinExistence type="predicted"/>
<evidence type="ECO:0000256" key="5">
    <source>
        <dbReference type="SAM" id="SignalP"/>
    </source>
</evidence>
<dbReference type="InterPro" id="IPR023415">
    <property type="entry name" value="LDLR_class-A_CS"/>
</dbReference>
<dbReference type="SMART" id="SM00192">
    <property type="entry name" value="LDLa"/>
    <property type="match status" value="1"/>
</dbReference>
<evidence type="ECO:0000256" key="4">
    <source>
        <dbReference type="SAM" id="Phobius"/>
    </source>
</evidence>
<organism evidence="6 7">
    <name type="scientific">Galendromus occidentalis</name>
    <name type="common">western predatory mite</name>
    <dbReference type="NCBI Taxonomy" id="34638"/>
    <lineage>
        <taxon>Eukaryota</taxon>
        <taxon>Metazoa</taxon>
        <taxon>Ecdysozoa</taxon>
        <taxon>Arthropoda</taxon>
        <taxon>Chelicerata</taxon>
        <taxon>Arachnida</taxon>
        <taxon>Acari</taxon>
        <taxon>Parasitiformes</taxon>
        <taxon>Mesostigmata</taxon>
        <taxon>Gamasina</taxon>
        <taxon>Phytoseioidea</taxon>
        <taxon>Phytoseiidae</taxon>
        <taxon>Typhlodrominae</taxon>
        <taxon>Galendromus</taxon>
    </lineage>
</organism>
<dbReference type="PANTHER" id="PTHR24652:SF69">
    <property type="entry name" value="CUB DOMAIN-CONTAINING PROTEIN"/>
    <property type="match status" value="1"/>
</dbReference>
<dbReference type="InterPro" id="IPR042333">
    <property type="entry name" value="LRAD2/Mig-13-like"/>
</dbReference>
<feature type="transmembrane region" description="Helical" evidence="4">
    <location>
        <begin position="210"/>
        <end position="234"/>
    </location>
</feature>
<dbReference type="Gene3D" id="4.10.400.10">
    <property type="entry name" value="Low-density Lipoprotein Receptor"/>
    <property type="match status" value="1"/>
</dbReference>
<dbReference type="AlphaFoldDB" id="A0AAJ7SEK9"/>
<dbReference type="KEGG" id="goe:100908532"/>
<dbReference type="Proteomes" id="UP000694867">
    <property type="component" value="Unplaced"/>
</dbReference>
<evidence type="ECO:0000313" key="6">
    <source>
        <dbReference type="Proteomes" id="UP000694867"/>
    </source>
</evidence>
<dbReference type="PROSITE" id="PS50068">
    <property type="entry name" value="LDLRA_2"/>
    <property type="match status" value="1"/>
</dbReference>
<feature type="region of interest" description="Disordered" evidence="3">
    <location>
        <begin position="337"/>
        <end position="361"/>
    </location>
</feature>
<gene>
    <name evidence="7" type="primary">LOC100908532</name>
</gene>
<keyword evidence="4" id="KW-1133">Transmembrane helix</keyword>
<evidence type="ECO:0000256" key="3">
    <source>
        <dbReference type="SAM" id="MobiDB-lite"/>
    </source>
</evidence>
<dbReference type="Pfam" id="PF00057">
    <property type="entry name" value="Ldl_recept_a"/>
    <property type="match status" value="1"/>
</dbReference>
<dbReference type="PROSITE" id="PS01209">
    <property type="entry name" value="LDLRA_1"/>
    <property type="match status" value="1"/>
</dbReference>
<accession>A0AAJ7SEK9</accession>
<dbReference type="CDD" id="cd00112">
    <property type="entry name" value="LDLa"/>
    <property type="match status" value="1"/>
</dbReference>
<dbReference type="SUPFAM" id="SSF57424">
    <property type="entry name" value="LDL receptor-like module"/>
    <property type="match status" value="1"/>
</dbReference>
<sequence>MAQVSRFCLLLAQVVAVILYHVPSVSAGQRRKPESLENICGNSHSGIVKVNSTGPGSVIEVRTHNRGLPGSFHCVVKFTTTSNSSKLAYSIQVLDIPHACKSYLKLWGGDQTEDQVTKLCDEVDDPRGKTGRTFRGNVFYLKMVTHRDDWGFDRIGFVITVTALRISASKRCFRDEAACSGGDSCIYHKFYCDGINNCGDDSDEKCLSNVLTLVSIICGAVLITAIIAVFIYYIRRKRRLRPYDMSRATSTNSVQSDTSLFGTVRETYYRPLYPMGEGLKIRLTELPKDPDEPFLPPQYISNRRENIGARLGVPNREVTTGSSKSLEQLDDCTKKRRKRLAGTPLTSKTDKSWRMSFPPTRRPQKEVAIINEVDIQDLKNLSREGGEKKRIVLLPQ</sequence>
<dbReference type="PANTHER" id="PTHR24652">
    <property type="entry name" value="LOW-DENSITY LIPOPROTEIN RECEPTOR CLASS A DOMAIN-CONTAINING PROTEIN 2"/>
    <property type="match status" value="1"/>
</dbReference>
<name>A0AAJ7SEK9_9ACAR</name>
<dbReference type="InterPro" id="IPR036055">
    <property type="entry name" value="LDL_receptor-like_sf"/>
</dbReference>
<protein>
    <submittedName>
        <fullName evidence="7">Uncharacterized protein LOC100908532</fullName>
    </submittedName>
</protein>
<evidence type="ECO:0000256" key="2">
    <source>
        <dbReference type="PROSITE-ProRule" id="PRU00124"/>
    </source>
</evidence>
<keyword evidence="5" id="KW-0732">Signal</keyword>
<keyword evidence="6" id="KW-1185">Reference proteome</keyword>
<evidence type="ECO:0000256" key="1">
    <source>
        <dbReference type="ARBA" id="ARBA00023157"/>
    </source>
</evidence>
<dbReference type="GeneID" id="100908532"/>
<evidence type="ECO:0000313" key="7">
    <source>
        <dbReference type="RefSeq" id="XP_028967074.1"/>
    </source>
</evidence>
<dbReference type="InterPro" id="IPR002172">
    <property type="entry name" value="LDrepeatLR_classA_rpt"/>
</dbReference>
<dbReference type="RefSeq" id="XP_028967074.1">
    <property type="nucleotide sequence ID" value="XM_029111241.1"/>
</dbReference>
<reference evidence="7" key="1">
    <citation type="submission" date="2025-08" db="UniProtKB">
        <authorList>
            <consortium name="RefSeq"/>
        </authorList>
    </citation>
    <scope>IDENTIFICATION</scope>
</reference>
<keyword evidence="1" id="KW-1015">Disulfide bond</keyword>
<keyword evidence="4" id="KW-0472">Membrane</keyword>
<keyword evidence="4" id="KW-0812">Transmembrane</keyword>
<feature type="chain" id="PRO_5042539552" evidence="5">
    <location>
        <begin position="28"/>
        <end position="396"/>
    </location>
</feature>
<feature type="signal peptide" evidence="5">
    <location>
        <begin position="1"/>
        <end position="27"/>
    </location>
</feature>